<dbReference type="SUPFAM" id="SSF160104">
    <property type="entry name" value="Acetoacetate decarboxylase-like"/>
    <property type="match status" value="1"/>
</dbReference>
<proteinExistence type="predicted"/>
<dbReference type="InterPro" id="IPR023375">
    <property type="entry name" value="ADC_dom_sf"/>
</dbReference>
<name>A0A1R1J5W3_9BURK</name>
<accession>A0A1R1J5W3</accession>
<gene>
    <name evidence="1" type="ORF">BW685_26075</name>
</gene>
<comment type="caution">
    <text evidence="1">The sequence shown here is derived from an EMBL/GenBank/DDBJ whole genome shotgun (WGS) entry which is preliminary data.</text>
</comment>
<dbReference type="Proteomes" id="UP000187194">
    <property type="component" value="Unassembled WGS sequence"/>
</dbReference>
<sequence>MDRRFTQVEFGPHKVDVPEGGYYDRFRMNPHLDEVARDPAAGNIDFFRRIPKRLVASRVGPTWAPNFYYRSSNIQLLFLAPLERLRAMLPAPLEPLLALPGYGLVALTFFSYAVCDNDPYDEVSVALVIRRPGARGSHALELIDSMRRRNFFAHVLALPVTTEIARVRGVHGYQLPKWLADIDVNIDADASARIAGPGGRPDLSLSAPLPALNNVAPQSRMGTTTMINLIDGEWHQTSVQTNTLSFAQRLLPRDVKLVRHGGPLSQLLDGLDASTIVRLDVVKDAQLVLNLPTPLKAFDAPGKPSQRR</sequence>
<reference evidence="1 2" key="1">
    <citation type="submission" date="2017-01" db="EMBL/GenBank/DDBJ databases">
        <title>Phylogeographic, genomic and meropenem susceptibility analysis of Burkholderia ubonensis.</title>
        <authorList>
            <person name="Price E.P."/>
            <person name="Sarovich D.S."/>
            <person name="Webb J.R."/>
            <person name="Hall C.M."/>
            <person name="Sahl J.W."/>
            <person name="Kaestli M."/>
            <person name="Mayo M."/>
            <person name="Harrington G."/>
            <person name="Baker A.L."/>
            <person name="Sidak-Loftis L.C."/>
            <person name="Lummis M."/>
            <person name="Schupp J.M."/>
            <person name="Gillece J.D."/>
            <person name="Tuanyok A."/>
            <person name="Warner J."/>
            <person name="Busch J.D."/>
            <person name="Keim P."/>
            <person name="Currie B.J."/>
            <person name="Wagner D.M."/>
        </authorList>
    </citation>
    <scope>NUCLEOTIDE SEQUENCE [LARGE SCALE GENOMIC DNA]</scope>
    <source>
        <strain evidence="1 2">A21</strain>
    </source>
</reference>
<dbReference type="EMBL" id="MTJZ01000056">
    <property type="protein sequence ID" value="OMG70431.1"/>
    <property type="molecule type" value="Genomic_DNA"/>
</dbReference>
<dbReference type="Gene3D" id="2.40.400.10">
    <property type="entry name" value="Acetoacetate decarboxylase-like"/>
    <property type="match status" value="1"/>
</dbReference>
<dbReference type="RefSeq" id="WP_076480998.1">
    <property type="nucleotide sequence ID" value="NZ_MTJZ01000056.1"/>
</dbReference>
<dbReference type="AlphaFoldDB" id="A0A1R1J5W3"/>
<evidence type="ECO:0000313" key="2">
    <source>
        <dbReference type="Proteomes" id="UP000187194"/>
    </source>
</evidence>
<protein>
    <submittedName>
        <fullName evidence="1">Acetoacetate decarboxylase</fullName>
    </submittedName>
</protein>
<evidence type="ECO:0000313" key="1">
    <source>
        <dbReference type="EMBL" id="OMG70431.1"/>
    </source>
</evidence>
<organism evidence="1 2">
    <name type="scientific">Burkholderia ubonensis</name>
    <dbReference type="NCBI Taxonomy" id="101571"/>
    <lineage>
        <taxon>Bacteria</taxon>
        <taxon>Pseudomonadati</taxon>
        <taxon>Pseudomonadota</taxon>
        <taxon>Betaproteobacteria</taxon>
        <taxon>Burkholderiales</taxon>
        <taxon>Burkholderiaceae</taxon>
        <taxon>Burkholderia</taxon>
        <taxon>Burkholderia cepacia complex</taxon>
    </lineage>
</organism>